<feature type="domain" description="DDE Tnp4" evidence="9">
    <location>
        <begin position="202"/>
        <end position="356"/>
    </location>
</feature>
<dbReference type="GO" id="GO:0005634">
    <property type="term" value="C:nucleus"/>
    <property type="evidence" value="ECO:0007669"/>
    <property type="project" value="UniProtKB-SubCell"/>
</dbReference>
<dbReference type="InterPro" id="IPR027806">
    <property type="entry name" value="HARBI1_dom"/>
</dbReference>
<evidence type="ECO:0000313" key="10">
    <source>
        <dbReference type="EMBL" id="KAG8467921.1"/>
    </source>
</evidence>
<feature type="region of interest" description="Disordered" evidence="8">
    <location>
        <begin position="418"/>
        <end position="439"/>
    </location>
</feature>
<evidence type="ECO:0000256" key="4">
    <source>
        <dbReference type="ARBA" id="ARBA00022722"/>
    </source>
</evidence>
<evidence type="ECO:0000256" key="2">
    <source>
        <dbReference type="ARBA" id="ARBA00004123"/>
    </source>
</evidence>
<dbReference type="GO" id="GO:0004518">
    <property type="term" value="F:nuclease activity"/>
    <property type="evidence" value="ECO:0007669"/>
    <property type="project" value="UniProtKB-KW"/>
</dbReference>
<dbReference type="InterPro" id="IPR045249">
    <property type="entry name" value="HARBI1-like"/>
</dbReference>
<evidence type="ECO:0000256" key="5">
    <source>
        <dbReference type="ARBA" id="ARBA00022723"/>
    </source>
</evidence>
<dbReference type="PANTHER" id="PTHR22930">
    <property type="match status" value="1"/>
</dbReference>
<accession>A0A8J5XFK9</accession>
<keyword evidence="4" id="KW-0540">Nuclease</keyword>
<evidence type="ECO:0000313" key="11">
    <source>
        <dbReference type="Proteomes" id="UP000751190"/>
    </source>
</evidence>
<dbReference type="PANTHER" id="PTHR22930:SF289">
    <property type="entry name" value="DDE TNP4 DOMAIN-CONTAINING PROTEIN-RELATED"/>
    <property type="match status" value="1"/>
</dbReference>
<comment type="cofactor">
    <cofactor evidence="1">
        <name>a divalent metal cation</name>
        <dbReference type="ChEBI" id="CHEBI:60240"/>
    </cofactor>
</comment>
<sequence length="439" mass="49421">MAEAAALALFVSIVAIVAARSARNLAWRKKLTGRARLRDRLQAMRKLDELPEKEFKRMFRLDRATFNAVLKKISPGLERRMPSKAHARGRALPPKLMLACALRFLAGGSYLDICFGFEMSRKVVDAINAEYKFNFDPKEVVDAINAINARFAAQARSQRVHDLVNAEYKFNFDPKDEATLRTLSFDWQRYKGTYIKGIIGAVDGIAIKIRCPGGEVLNPGAYYNRKGFYALVVRAVCDARRRFIYVHANSEGSTPDSVAWGCSSLGDYLSSNGLPSGFFIAGDAAYSCSDALLTPYPGNNLPADKDAFNYFQSYYRIEIECSFGMLNRRWGIFWRPLEMSVGKATRVITCCMKLHNICIDAQDEEFEVDEIDFDGLPTPAAPFDPQDECDDPAMSLPQRTARRTEVCALRDKVCARLKDKGFQRPKQGSRKRRASEMAR</sequence>
<dbReference type="Proteomes" id="UP000751190">
    <property type="component" value="Unassembled WGS sequence"/>
</dbReference>
<dbReference type="GO" id="GO:0016787">
    <property type="term" value="F:hydrolase activity"/>
    <property type="evidence" value="ECO:0007669"/>
    <property type="project" value="UniProtKB-KW"/>
</dbReference>
<dbReference type="OMA" id="AEYKFNF"/>
<keyword evidence="11" id="KW-1185">Reference proteome</keyword>
<evidence type="ECO:0000256" key="6">
    <source>
        <dbReference type="ARBA" id="ARBA00022801"/>
    </source>
</evidence>
<keyword evidence="7" id="KW-0539">Nucleus</keyword>
<keyword evidence="5" id="KW-0479">Metal-binding</keyword>
<evidence type="ECO:0000256" key="7">
    <source>
        <dbReference type="ARBA" id="ARBA00023242"/>
    </source>
</evidence>
<keyword evidence="6" id="KW-0378">Hydrolase</keyword>
<evidence type="ECO:0000256" key="3">
    <source>
        <dbReference type="ARBA" id="ARBA00006958"/>
    </source>
</evidence>
<comment type="subcellular location">
    <subcellularLocation>
        <location evidence="2">Nucleus</location>
    </subcellularLocation>
</comment>
<dbReference type="Pfam" id="PF13359">
    <property type="entry name" value="DDE_Tnp_4"/>
    <property type="match status" value="1"/>
</dbReference>
<evidence type="ECO:0000259" key="9">
    <source>
        <dbReference type="Pfam" id="PF13359"/>
    </source>
</evidence>
<gene>
    <name evidence="10" type="ORF">KFE25_006973</name>
</gene>
<dbReference type="OrthoDB" id="6606022at2759"/>
<name>A0A8J5XFK9_DIALT</name>
<dbReference type="GO" id="GO:0046872">
    <property type="term" value="F:metal ion binding"/>
    <property type="evidence" value="ECO:0007669"/>
    <property type="project" value="UniProtKB-KW"/>
</dbReference>
<reference evidence="10" key="1">
    <citation type="submission" date="2021-05" db="EMBL/GenBank/DDBJ databases">
        <title>The genome of the haptophyte Pavlova lutheri (Diacronema luteri, Pavlovales) - a model for lipid biosynthesis in eukaryotic algae.</title>
        <authorList>
            <person name="Hulatt C.J."/>
            <person name="Posewitz M.C."/>
        </authorList>
    </citation>
    <scope>NUCLEOTIDE SEQUENCE</scope>
    <source>
        <strain evidence="10">NIVA-4/92</strain>
    </source>
</reference>
<evidence type="ECO:0000256" key="8">
    <source>
        <dbReference type="SAM" id="MobiDB-lite"/>
    </source>
</evidence>
<proteinExistence type="inferred from homology"/>
<comment type="caution">
    <text evidence="10">The sequence shown here is derived from an EMBL/GenBank/DDBJ whole genome shotgun (WGS) entry which is preliminary data.</text>
</comment>
<dbReference type="AlphaFoldDB" id="A0A8J5XFK9"/>
<protein>
    <recommendedName>
        <fullName evidence="9">DDE Tnp4 domain-containing protein</fullName>
    </recommendedName>
</protein>
<dbReference type="EMBL" id="JAGTXO010000005">
    <property type="protein sequence ID" value="KAG8467921.1"/>
    <property type="molecule type" value="Genomic_DNA"/>
</dbReference>
<organism evidence="10 11">
    <name type="scientific">Diacronema lutheri</name>
    <name type="common">Unicellular marine alga</name>
    <name type="synonym">Monochrysis lutheri</name>
    <dbReference type="NCBI Taxonomy" id="2081491"/>
    <lineage>
        <taxon>Eukaryota</taxon>
        <taxon>Haptista</taxon>
        <taxon>Haptophyta</taxon>
        <taxon>Pavlovophyceae</taxon>
        <taxon>Pavlovales</taxon>
        <taxon>Pavlovaceae</taxon>
        <taxon>Diacronema</taxon>
    </lineage>
</organism>
<comment type="similarity">
    <text evidence="3">Belongs to the HARBI1 family.</text>
</comment>
<evidence type="ECO:0000256" key="1">
    <source>
        <dbReference type="ARBA" id="ARBA00001968"/>
    </source>
</evidence>